<comment type="subcellular location">
    <subcellularLocation>
        <location evidence="9">Cytoplasm</location>
    </subcellularLocation>
</comment>
<dbReference type="Pfam" id="PF00919">
    <property type="entry name" value="UPF0004"/>
    <property type="match status" value="1"/>
</dbReference>
<evidence type="ECO:0000313" key="14">
    <source>
        <dbReference type="Proteomes" id="UP001164745"/>
    </source>
</evidence>
<feature type="binding site" evidence="9">
    <location>
        <position position="115"/>
    </location>
    <ligand>
        <name>[4Fe-4S] cluster</name>
        <dbReference type="ChEBI" id="CHEBI:49883"/>
        <label>1</label>
    </ligand>
</feature>
<keyword evidence="7 9" id="KW-0411">Iron-sulfur</keyword>
<dbReference type="InterPro" id="IPR005839">
    <property type="entry name" value="Methylthiotransferase"/>
</dbReference>
<evidence type="ECO:0000256" key="1">
    <source>
        <dbReference type="ARBA" id="ARBA00003234"/>
    </source>
</evidence>
<dbReference type="Gene3D" id="3.80.30.20">
    <property type="entry name" value="tm_1862 like domain"/>
    <property type="match status" value="1"/>
</dbReference>
<evidence type="ECO:0000256" key="9">
    <source>
        <dbReference type="HAMAP-Rule" id="MF_01864"/>
    </source>
</evidence>
<keyword evidence="9" id="KW-0963">Cytoplasm</keyword>
<evidence type="ECO:0000313" key="13">
    <source>
        <dbReference type="EMBL" id="WAM32631.1"/>
    </source>
</evidence>
<dbReference type="PROSITE" id="PS01278">
    <property type="entry name" value="MTTASE_RADICAL"/>
    <property type="match status" value="1"/>
</dbReference>
<feature type="domain" description="MTTase N-terminal" evidence="11">
    <location>
        <begin position="36"/>
        <end position="154"/>
    </location>
</feature>
<evidence type="ECO:0000259" key="11">
    <source>
        <dbReference type="PROSITE" id="PS51449"/>
    </source>
</evidence>
<dbReference type="PROSITE" id="PS51449">
    <property type="entry name" value="MTTASE_N"/>
    <property type="match status" value="1"/>
</dbReference>
<feature type="binding site" evidence="9">
    <location>
        <position position="195"/>
    </location>
    <ligand>
        <name>[4Fe-4S] cluster</name>
        <dbReference type="ChEBI" id="CHEBI:49883"/>
        <label>2</label>
        <note>4Fe-4S-S-AdoMet</note>
    </ligand>
</feature>
<dbReference type="SFLD" id="SFLDG01061">
    <property type="entry name" value="methylthiotransferase"/>
    <property type="match status" value="1"/>
</dbReference>
<keyword evidence="14" id="KW-1185">Reference proteome</keyword>
<dbReference type="InterPro" id="IPR038135">
    <property type="entry name" value="Methylthiotransferase_N_sf"/>
</dbReference>
<dbReference type="InterPro" id="IPR058240">
    <property type="entry name" value="rSAM_sf"/>
</dbReference>
<protein>
    <recommendedName>
        <fullName evidence="8 9">tRNA-2-methylthio-N(6)-dimethylallyladenosine synthase</fullName>
        <ecNumber evidence="8 9">2.8.4.3</ecNumber>
    </recommendedName>
    <alternativeName>
        <fullName evidence="9">(Dimethylallyl)adenosine tRNA methylthiotransferase MiaB</fullName>
    </alternativeName>
    <alternativeName>
        <fullName evidence="9">tRNA-i(6)A37 methylthiotransferase</fullName>
    </alternativeName>
</protein>
<dbReference type="GO" id="GO:0035597">
    <property type="term" value="F:tRNA-2-methylthio-N(6)-dimethylallyladenosine(37) synthase activity"/>
    <property type="evidence" value="ECO:0007669"/>
    <property type="project" value="UniProtKB-EC"/>
</dbReference>
<proteinExistence type="inferred from homology"/>
<dbReference type="RefSeq" id="WP_045164856.1">
    <property type="nucleotide sequence ID" value="NZ_CP113864.1"/>
</dbReference>
<comment type="similarity">
    <text evidence="9">Belongs to the methylthiotransferase family. MiaB subfamily.</text>
</comment>
<dbReference type="EMBL" id="CP113864">
    <property type="protein sequence ID" value="WAM32631.1"/>
    <property type="molecule type" value="Genomic_DNA"/>
</dbReference>
<dbReference type="InterPro" id="IPR007197">
    <property type="entry name" value="rSAM"/>
</dbReference>
<dbReference type="HAMAP" id="MF_01864">
    <property type="entry name" value="tRNA_metthiotr_MiaB"/>
    <property type="match status" value="1"/>
</dbReference>
<dbReference type="SFLD" id="SFLDF00273">
    <property type="entry name" value="(dimethylallyl)adenosine_tRNA"/>
    <property type="match status" value="1"/>
</dbReference>
<evidence type="ECO:0000256" key="5">
    <source>
        <dbReference type="ARBA" id="ARBA00022723"/>
    </source>
</evidence>
<dbReference type="EC" id="2.8.4.3" evidence="8 9"/>
<comment type="catalytic activity">
    <reaction evidence="9">
        <text>N(6)-dimethylallyladenosine(37) in tRNA + (sulfur carrier)-SH + AH2 + 2 S-adenosyl-L-methionine = 2-methylsulfanyl-N(6)-dimethylallyladenosine(37) in tRNA + (sulfur carrier)-H + 5'-deoxyadenosine + L-methionine + A + S-adenosyl-L-homocysteine + 2 H(+)</text>
        <dbReference type="Rhea" id="RHEA:37067"/>
        <dbReference type="Rhea" id="RHEA-COMP:10375"/>
        <dbReference type="Rhea" id="RHEA-COMP:10376"/>
        <dbReference type="Rhea" id="RHEA-COMP:14737"/>
        <dbReference type="Rhea" id="RHEA-COMP:14739"/>
        <dbReference type="ChEBI" id="CHEBI:13193"/>
        <dbReference type="ChEBI" id="CHEBI:15378"/>
        <dbReference type="ChEBI" id="CHEBI:17319"/>
        <dbReference type="ChEBI" id="CHEBI:17499"/>
        <dbReference type="ChEBI" id="CHEBI:29917"/>
        <dbReference type="ChEBI" id="CHEBI:57844"/>
        <dbReference type="ChEBI" id="CHEBI:57856"/>
        <dbReference type="ChEBI" id="CHEBI:59789"/>
        <dbReference type="ChEBI" id="CHEBI:64428"/>
        <dbReference type="ChEBI" id="CHEBI:74415"/>
        <dbReference type="ChEBI" id="CHEBI:74417"/>
        <dbReference type="EC" id="2.8.4.3"/>
    </reaction>
</comment>
<dbReference type="InterPro" id="IPR006463">
    <property type="entry name" value="MiaB_methiolase"/>
</dbReference>
<dbReference type="NCBIfam" id="TIGR01574">
    <property type="entry name" value="miaB-methiolase"/>
    <property type="match status" value="1"/>
</dbReference>
<name>A0ABY7BM50_9FIRM</name>
<comment type="cofactor">
    <cofactor evidence="9">
        <name>[4Fe-4S] cluster</name>
        <dbReference type="ChEBI" id="CHEBI:49883"/>
    </cofactor>
    <text evidence="9">Binds 2 [4Fe-4S] clusters. One cluster is coordinated with 3 cysteines and an exchangeable S-adenosyl-L-methionine.</text>
</comment>
<feature type="binding site" evidence="9">
    <location>
        <position position="191"/>
    </location>
    <ligand>
        <name>[4Fe-4S] cluster</name>
        <dbReference type="ChEBI" id="CHEBI:49883"/>
        <label>2</label>
        <note>4Fe-4S-S-AdoMet</note>
    </ligand>
</feature>
<dbReference type="Pfam" id="PF04055">
    <property type="entry name" value="Radical_SAM"/>
    <property type="match status" value="1"/>
</dbReference>
<dbReference type="PROSITE" id="PS50926">
    <property type="entry name" value="TRAM"/>
    <property type="match status" value="1"/>
</dbReference>
<dbReference type="SFLD" id="SFLDS00029">
    <property type="entry name" value="Radical_SAM"/>
    <property type="match status" value="1"/>
</dbReference>
<evidence type="ECO:0000256" key="7">
    <source>
        <dbReference type="ARBA" id="ARBA00023014"/>
    </source>
</evidence>
<dbReference type="PANTHER" id="PTHR43020:SF2">
    <property type="entry name" value="MITOCHONDRIAL TRNA METHYLTHIOTRANSFERASE CDK5RAP1"/>
    <property type="match status" value="1"/>
</dbReference>
<keyword evidence="3 9" id="KW-0808">Transferase</keyword>
<keyword evidence="5 9" id="KW-0479">Metal-binding</keyword>
<evidence type="ECO:0000256" key="4">
    <source>
        <dbReference type="ARBA" id="ARBA00022691"/>
    </source>
</evidence>
<dbReference type="CDD" id="cd01335">
    <property type="entry name" value="Radical_SAM"/>
    <property type="match status" value="1"/>
</dbReference>
<evidence type="ECO:0000256" key="6">
    <source>
        <dbReference type="ARBA" id="ARBA00023004"/>
    </source>
</evidence>
<dbReference type="PROSITE" id="PS51918">
    <property type="entry name" value="RADICAL_SAM"/>
    <property type="match status" value="1"/>
</dbReference>
<comment type="subunit">
    <text evidence="9">Monomer.</text>
</comment>
<evidence type="ECO:0000259" key="10">
    <source>
        <dbReference type="PROSITE" id="PS50926"/>
    </source>
</evidence>
<feature type="domain" description="Radical SAM core" evidence="12">
    <location>
        <begin position="177"/>
        <end position="407"/>
    </location>
</feature>
<accession>A0ABY7BM50</accession>
<sequence length="471" mass="54309">MENRGIYYIDFGSQAQFIEEIEKMNSEYYFKNGKNRTYHIITYGCQMNVHDSEKLAGMLNAMGYVETQNVEEADLIIFNTCAVREHAESRVYGNIGPLKKLKDKKPDLIIGVCGCMPQQLEVAQKLAKLFPFLDIIFGTKSLHRFPELLYKAITTQRTVIDVAEDEDVVVEGIPTARREGVSAFVNIIYGCNNFCSYCIVPYVRGRERSRRLEEILFEIEQLAANGVKEVTLLGQNVNSYGKDLPDGIPFYKLLEKVNDIKGIERIRFVTSHPKDLSDELIFAMRDLEKVCEHIHLPVQSGSTRILREMNRHYTKEDYLKLVEKLKNNIPDIAITTDIIVGFPGETEEDFEDTLDVVRKVEFDSAFTFMYSKRKGTKAAQMPNQVPDEVKRERFQRLLKLVEEIALKKNQQMLGKTYEILIDGYAKKNNLLVGRTRTNKVVNVKCPEDFMYKFVNVKILKATEHWLYGEVI</sequence>
<feature type="binding site" evidence="9">
    <location>
        <position position="45"/>
    </location>
    <ligand>
        <name>[4Fe-4S] cluster</name>
        <dbReference type="ChEBI" id="CHEBI:49883"/>
        <label>1</label>
    </ligand>
</feature>
<reference evidence="13" key="1">
    <citation type="submission" date="2022-12" db="EMBL/GenBank/DDBJ databases">
        <authorList>
            <person name="Bing R.G."/>
            <person name="Willard D.J."/>
            <person name="Manesh M.J.H."/>
            <person name="Laemthong T."/>
            <person name="Crosby J.R."/>
            <person name="Kelly R.M."/>
        </authorList>
    </citation>
    <scope>NUCLEOTIDE SEQUENCE</scope>
    <source>
        <strain evidence="13">DSM 8991</strain>
    </source>
</reference>
<keyword evidence="2 9" id="KW-0004">4Fe-4S</keyword>
<dbReference type="PANTHER" id="PTHR43020">
    <property type="entry name" value="CDK5 REGULATORY SUBUNIT-ASSOCIATED PROTEIN 1"/>
    <property type="match status" value="1"/>
</dbReference>
<organism evidence="13 14">
    <name type="scientific">Caldicellulosiruptor naganoensis</name>
    <dbReference type="NCBI Taxonomy" id="29324"/>
    <lineage>
        <taxon>Bacteria</taxon>
        <taxon>Bacillati</taxon>
        <taxon>Bacillota</taxon>
        <taxon>Bacillota incertae sedis</taxon>
        <taxon>Caldicellulosiruptorales</taxon>
        <taxon>Caldicellulosiruptoraceae</taxon>
        <taxon>Caldicellulosiruptor</taxon>
    </lineage>
</organism>
<dbReference type="InterPro" id="IPR006638">
    <property type="entry name" value="Elp3/MiaA/NifB-like_rSAM"/>
</dbReference>
<dbReference type="SMART" id="SM00729">
    <property type="entry name" value="Elp3"/>
    <property type="match status" value="1"/>
</dbReference>
<feature type="binding site" evidence="9">
    <location>
        <position position="81"/>
    </location>
    <ligand>
        <name>[4Fe-4S] cluster</name>
        <dbReference type="ChEBI" id="CHEBI:49883"/>
        <label>1</label>
    </ligand>
</feature>
<keyword evidence="9" id="KW-0819">tRNA processing</keyword>
<feature type="binding site" evidence="9">
    <location>
        <position position="198"/>
    </location>
    <ligand>
        <name>[4Fe-4S] cluster</name>
        <dbReference type="ChEBI" id="CHEBI:49883"/>
        <label>2</label>
        <note>4Fe-4S-S-AdoMet</note>
    </ligand>
</feature>
<dbReference type="InterPro" id="IPR002792">
    <property type="entry name" value="TRAM_dom"/>
</dbReference>
<keyword evidence="6 9" id="KW-0408">Iron</keyword>
<comment type="function">
    <text evidence="1 9">Catalyzes the methylthiolation of N6-(dimethylallyl)adenosine (i(6)A), leading to the formation of 2-methylthio-N6-(dimethylallyl)adenosine (ms(2)i(6)A) at position 37 in tRNAs that read codons beginning with uridine.</text>
</comment>
<gene>
    <name evidence="9 13" type="primary">miaB</name>
    <name evidence="13" type="ORF">OTJ99_001214</name>
</gene>
<dbReference type="Proteomes" id="UP001164745">
    <property type="component" value="Chromosome"/>
</dbReference>
<evidence type="ECO:0000256" key="3">
    <source>
        <dbReference type="ARBA" id="ARBA00022679"/>
    </source>
</evidence>
<dbReference type="NCBIfam" id="TIGR00089">
    <property type="entry name" value="MiaB/RimO family radical SAM methylthiotransferase"/>
    <property type="match status" value="1"/>
</dbReference>
<dbReference type="Pfam" id="PF01938">
    <property type="entry name" value="TRAM"/>
    <property type="match status" value="1"/>
</dbReference>
<evidence type="ECO:0000259" key="12">
    <source>
        <dbReference type="PROSITE" id="PS51918"/>
    </source>
</evidence>
<dbReference type="InterPro" id="IPR020612">
    <property type="entry name" value="Methylthiotransferase_CS"/>
</dbReference>
<dbReference type="InterPro" id="IPR013848">
    <property type="entry name" value="Methylthiotransferase_N"/>
</dbReference>
<evidence type="ECO:0000256" key="2">
    <source>
        <dbReference type="ARBA" id="ARBA00022485"/>
    </source>
</evidence>
<dbReference type="SUPFAM" id="SSF102114">
    <property type="entry name" value="Radical SAM enzymes"/>
    <property type="match status" value="1"/>
</dbReference>
<evidence type="ECO:0000256" key="8">
    <source>
        <dbReference type="ARBA" id="ARBA00033765"/>
    </source>
</evidence>
<feature type="domain" description="TRAM" evidence="10">
    <location>
        <begin position="410"/>
        <end position="471"/>
    </location>
</feature>
<dbReference type="InterPro" id="IPR023404">
    <property type="entry name" value="rSAM_horseshoe"/>
</dbReference>
<keyword evidence="4 9" id="KW-0949">S-adenosyl-L-methionine</keyword>
<dbReference type="Gene3D" id="3.40.50.12160">
    <property type="entry name" value="Methylthiotransferase, N-terminal domain"/>
    <property type="match status" value="1"/>
</dbReference>
<dbReference type="SFLD" id="SFLDG01082">
    <property type="entry name" value="B12-binding_domain_containing"/>
    <property type="match status" value="1"/>
</dbReference>